<dbReference type="OrthoDB" id="9812921at2"/>
<dbReference type="Gene3D" id="3.40.50.1820">
    <property type="entry name" value="alpha/beta hydrolase"/>
    <property type="match status" value="1"/>
</dbReference>
<feature type="domain" description="Peptidase S9 prolyl oligopeptidase catalytic" evidence="2">
    <location>
        <begin position="532"/>
        <end position="725"/>
    </location>
</feature>
<keyword evidence="1" id="KW-0325">Glycoprotein</keyword>
<sequence>MQMKNIFLWVGLLTAPLVTTQAQQKIEVSTIWDGTFRTNQLNALNTLHTKNQYSVLDYNRNMGTFTIDAFDFTTLEKVQTLFSSAEFPEIKRISDYSINKTDDKILIATNYNPIYRHSFTSVYYLFDITTKTLTKISENAIQEPLLNADGTKIAYAFENNLYVFDVASKKTVQITNDGNKNHIINGITDWVYEEEFAFVRAFDWNTDGTQLAYIRFDESDVPVFSMDIYGEELYPQQQVFKYPKAGENNAKVSLHLYDTAKKITKNVALNAERDYYIPRIKFTNNANVLSVQTLNRHQNQLNLLFVDANSGKTTNILTETDKAYVDVTDNLTFLNDNSFIWTSEKDGYNHIYHYNNDGTLNNKVTSGNWEVTNYYGYNKENQTIYYQSTENGSTKRDVFSVRLNGSDKKQLSSLIGTNNATFSPDYQYFINNHSSTTKAPSYTLVETASGKKVKEILNNDDLENKLKKFDLPQKEFTTFKNEVGDDLNAYIIKPKDFNPKKKYPVLMYQYSGPGSQQVADKWFDSNDYWHFMLTQKGYIIVCVDGRGTGFKGAEFKKVTQKELGKYEVEDQIYVAKQLAKESFIDENRIGIWGWSFGGFMSSNCLFQANEVFKTAIAVAPVTSWRFYDSVYTERFMTTPQENASGYDNNSPITHANKLKGNFLLIHGTADDNVHVQNSMVLINKLVNLNKDFDWLIYPDKNHGIYGGKTREQLYTKMTNYLLEKL</sequence>
<feature type="domain" description="Dipeptidylpeptidase IV N-terminal" evidence="3">
    <location>
        <begin position="102"/>
        <end position="437"/>
    </location>
</feature>
<dbReference type="Gene3D" id="2.140.10.30">
    <property type="entry name" value="Dipeptidylpeptidase IV, N-terminal domain"/>
    <property type="match status" value="1"/>
</dbReference>
<reference evidence="4 5" key="1">
    <citation type="submission" date="2017-06" db="EMBL/GenBank/DDBJ databases">
        <title>Description of Avrilella dinanensis gen. nov. sp. nov.</title>
        <authorList>
            <person name="Leyer C."/>
            <person name="Sassi M."/>
            <person name="Minet J."/>
            <person name="Kayal S."/>
            <person name="Cattoir V."/>
        </authorList>
    </citation>
    <scope>NUCLEOTIDE SEQUENCE [LARGE SCALE GENOMIC DNA]</scope>
    <source>
        <strain evidence="4 5">UR159</strain>
    </source>
</reference>
<dbReference type="GO" id="GO:0008236">
    <property type="term" value="F:serine-type peptidase activity"/>
    <property type="evidence" value="ECO:0007669"/>
    <property type="project" value="InterPro"/>
</dbReference>
<dbReference type="GO" id="GO:0006508">
    <property type="term" value="P:proteolysis"/>
    <property type="evidence" value="ECO:0007669"/>
    <property type="project" value="InterPro"/>
</dbReference>
<organism evidence="4 5">
    <name type="scientific">Avrilella dinanensis</name>
    <dbReference type="NCBI Taxonomy" id="2008672"/>
    <lineage>
        <taxon>Bacteria</taxon>
        <taxon>Pseudomonadati</taxon>
        <taxon>Bacteroidota</taxon>
        <taxon>Flavobacteriia</taxon>
        <taxon>Flavobacteriales</taxon>
        <taxon>Flavobacteriaceae</taxon>
        <taxon>Avrilella</taxon>
    </lineage>
</organism>
<dbReference type="EMBL" id="NIPO01000001">
    <property type="protein sequence ID" value="PJR04582.1"/>
    <property type="molecule type" value="Genomic_DNA"/>
</dbReference>
<accession>A0A2M9R6U3</accession>
<proteinExistence type="predicted"/>
<name>A0A2M9R6U3_9FLAO</name>
<dbReference type="Pfam" id="PF00326">
    <property type="entry name" value="Peptidase_S9"/>
    <property type="match status" value="1"/>
</dbReference>
<dbReference type="Proteomes" id="UP000231960">
    <property type="component" value="Unassembled WGS sequence"/>
</dbReference>
<evidence type="ECO:0000259" key="3">
    <source>
        <dbReference type="Pfam" id="PF00930"/>
    </source>
</evidence>
<dbReference type="InterPro" id="IPR029058">
    <property type="entry name" value="AB_hydrolase_fold"/>
</dbReference>
<dbReference type="FunFam" id="3.40.50.1820:FF:000003">
    <property type="entry name" value="Dipeptidyl peptidase 4"/>
    <property type="match status" value="1"/>
</dbReference>
<dbReference type="InterPro" id="IPR050278">
    <property type="entry name" value="Serine_Prot_S9B/DPPIV"/>
</dbReference>
<dbReference type="InterPro" id="IPR002469">
    <property type="entry name" value="Peptidase_S9B_N"/>
</dbReference>
<dbReference type="InterPro" id="IPR001375">
    <property type="entry name" value="Peptidase_S9_cat"/>
</dbReference>
<dbReference type="AlphaFoldDB" id="A0A2M9R6U3"/>
<dbReference type="SUPFAM" id="SSF53474">
    <property type="entry name" value="alpha/beta-Hydrolases"/>
    <property type="match status" value="1"/>
</dbReference>
<evidence type="ECO:0000313" key="5">
    <source>
        <dbReference type="Proteomes" id="UP000231960"/>
    </source>
</evidence>
<gene>
    <name evidence="4" type="ORF">CDL10_08525</name>
</gene>
<comment type="caution">
    <text evidence="4">The sequence shown here is derived from an EMBL/GenBank/DDBJ whole genome shotgun (WGS) entry which is preliminary data.</text>
</comment>
<dbReference type="GO" id="GO:0008239">
    <property type="term" value="F:dipeptidyl-peptidase activity"/>
    <property type="evidence" value="ECO:0007669"/>
    <property type="project" value="TreeGrafter"/>
</dbReference>
<dbReference type="SUPFAM" id="SSF82171">
    <property type="entry name" value="DPP6 N-terminal domain-like"/>
    <property type="match status" value="1"/>
</dbReference>
<evidence type="ECO:0000256" key="1">
    <source>
        <dbReference type="ARBA" id="ARBA00023180"/>
    </source>
</evidence>
<keyword evidence="5" id="KW-1185">Reference proteome</keyword>
<protein>
    <submittedName>
        <fullName evidence="4">S9 family peptidase</fullName>
    </submittedName>
</protein>
<dbReference type="PANTHER" id="PTHR11731">
    <property type="entry name" value="PROTEASE FAMILY S9B,C DIPEPTIDYL-PEPTIDASE IV-RELATED"/>
    <property type="match status" value="1"/>
</dbReference>
<evidence type="ECO:0000313" key="4">
    <source>
        <dbReference type="EMBL" id="PJR04582.1"/>
    </source>
</evidence>
<dbReference type="PANTHER" id="PTHR11731:SF193">
    <property type="entry name" value="DIPEPTIDYL PEPTIDASE 9"/>
    <property type="match status" value="1"/>
</dbReference>
<dbReference type="Pfam" id="PF00930">
    <property type="entry name" value="DPPIV_N"/>
    <property type="match status" value="1"/>
</dbReference>
<evidence type="ECO:0000259" key="2">
    <source>
        <dbReference type="Pfam" id="PF00326"/>
    </source>
</evidence>